<keyword evidence="5" id="KW-0598">Phosphotransferase system</keyword>
<reference evidence="8" key="1">
    <citation type="submission" date="2016-11" db="EMBL/GenBank/DDBJ databases">
        <authorList>
            <person name="Varghese N."/>
            <person name="Submissions S."/>
        </authorList>
    </citation>
    <scope>NUCLEOTIDE SEQUENCE [LARGE SCALE GENOMIC DNA]</scope>
    <source>
        <strain evidence="8">DSM 17957</strain>
    </source>
</reference>
<dbReference type="EMBL" id="FQZV01000032">
    <property type="protein sequence ID" value="SHJ61770.1"/>
    <property type="molecule type" value="Genomic_DNA"/>
</dbReference>
<sequence>MLQKEIEIRNATGLHARPATLLIKTAAQFKSNIVLIKENNEVNAKSIMGIMAMGAVKGEKIQIRADGSDEKEALEAIISLFETNFGE</sequence>
<dbReference type="NCBIfam" id="TIGR01003">
    <property type="entry name" value="PTS_HPr_family"/>
    <property type="match status" value="1"/>
</dbReference>
<evidence type="ECO:0000313" key="8">
    <source>
        <dbReference type="Proteomes" id="UP000184536"/>
    </source>
</evidence>
<dbReference type="Pfam" id="PF00381">
    <property type="entry name" value="PTS-HPr"/>
    <property type="match status" value="1"/>
</dbReference>
<dbReference type="InterPro" id="IPR000032">
    <property type="entry name" value="HPr-like"/>
</dbReference>
<dbReference type="PROSITE" id="PS51350">
    <property type="entry name" value="PTS_HPR_DOM"/>
    <property type="match status" value="1"/>
</dbReference>
<dbReference type="InterPro" id="IPR050399">
    <property type="entry name" value="HPr"/>
</dbReference>
<dbReference type="PRINTS" id="PR00107">
    <property type="entry name" value="PHOSPHOCPHPR"/>
</dbReference>
<organism evidence="7 8">
    <name type="scientific">Geosporobacter subterraneus DSM 17957</name>
    <dbReference type="NCBI Taxonomy" id="1121919"/>
    <lineage>
        <taxon>Bacteria</taxon>
        <taxon>Bacillati</taxon>
        <taxon>Bacillota</taxon>
        <taxon>Clostridia</taxon>
        <taxon>Peptostreptococcales</taxon>
        <taxon>Thermotaleaceae</taxon>
        <taxon>Geosporobacter</taxon>
    </lineage>
</organism>
<dbReference type="PROSITE" id="PS00369">
    <property type="entry name" value="PTS_HPR_HIS"/>
    <property type="match status" value="1"/>
</dbReference>
<dbReference type="RefSeq" id="WP_110941586.1">
    <property type="nucleotide sequence ID" value="NZ_FQZV01000032.1"/>
</dbReference>
<dbReference type="GO" id="GO:0005737">
    <property type="term" value="C:cytoplasm"/>
    <property type="evidence" value="ECO:0007669"/>
    <property type="project" value="UniProtKB-SubCell"/>
</dbReference>
<evidence type="ECO:0000259" key="6">
    <source>
        <dbReference type="PROSITE" id="PS51350"/>
    </source>
</evidence>
<dbReference type="PANTHER" id="PTHR33705">
    <property type="entry name" value="PHOSPHOCARRIER PROTEIN HPR"/>
    <property type="match status" value="1"/>
</dbReference>
<keyword evidence="4" id="KW-0963">Cytoplasm</keyword>
<evidence type="ECO:0000256" key="1">
    <source>
        <dbReference type="ARBA" id="ARBA00003681"/>
    </source>
</evidence>
<dbReference type="OrthoDB" id="9809047at2"/>
<dbReference type="CDD" id="cd00367">
    <property type="entry name" value="PTS-HPr_like"/>
    <property type="match status" value="1"/>
</dbReference>
<dbReference type="AlphaFoldDB" id="A0A1M6KS97"/>
<dbReference type="Gene3D" id="3.30.1340.10">
    <property type="entry name" value="HPr-like"/>
    <property type="match status" value="1"/>
</dbReference>
<comment type="subcellular location">
    <subcellularLocation>
        <location evidence="2">Cytoplasm</location>
    </subcellularLocation>
</comment>
<evidence type="ECO:0000256" key="2">
    <source>
        <dbReference type="ARBA" id="ARBA00004496"/>
    </source>
</evidence>
<name>A0A1M6KS97_9FIRM</name>
<proteinExistence type="predicted"/>
<evidence type="ECO:0000313" key="7">
    <source>
        <dbReference type="EMBL" id="SHJ61770.1"/>
    </source>
</evidence>
<accession>A0A1M6KS97</accession>
<evidence type="ECO:0000256" key="5">
    <source>
        <dbReference type="ARBA" id="ARBA00022683"/>
    </source>
</evidence>
<dbReference type="Proteomes" id="UP000184536">
    <property type="component" value="Unassembled WGS sequence"/>
</dbReference>
<dbReference type="GO" id="GO:0009401">
    <property type="term" value="P:phosphoenolpyruvate-dependent sugar phosphotransferase system"/>
    <property type="evidence" value="ECO:0007669"/>
    <property type="project" value="UniProtKB-KW"/>
</dbReference>
<evidence type="ECO:0000256" key="3">
    <source>
        <dbReference type="ARBA" id="ARBA00020422"/>
    </source>
</evidence>
<dbReference type="InterPro" id="IPR001020">
    <property type="entry name" value="PTS_HPr_His_P_site"/>
</dbReference>
<keyword evidence="8" id="KW-1185">Reference proteome</keyword>
<gene>
    <name evidence="7" type="ORF">SAMN02745975_02482</name>
</gene>
<dbReference type="PANTHER" id="PTHR33705:SF2">
    <property type="entry name" value="PHOSPHOCARRIER PROTEIN NPR"/>
    <property type="match status" value="1"/>
</dbReference>
<dbReference type="InterPro" id="IPR035895">
    <property type="entry name" value="HPr-like_sf"/>
</dbReference>
<dbReference type="STRING" id="1121919.SAMN02745975_02482"/>
<evidence type="ECO:0000256" key="4">
    <source>
        <dbReference type="ARBA" id="ARBA00022490"/>
    </source>
</evidence>
<dbReference type="SUPFAM" id="SSF55594">
    <property type="entry name" value="HPr-like"/>
    <property type="match status" value="1"/>
</dbReference>
<feature type="domain" description="HPr" evidence="6">
    <location>
        <begin position="1"/>
        <end position="87"/>
    </location>
</feature>
<comment type="function">
    <text evidence="1">General (non sugar-specific) component of the phosphoenolpyruvate-dependent sugar phosphotransferase system (sugar PTS). This major carbohydrate active-transport system catalyzes the phosphorylation of incoming sugar substrates concomitantly with their translocation across the cell membrane. The phosphoryl group from phosphoenolpyruvate (PEP) is transferred to the phosphoryl carrier protein HPr by enzyme I. Phospho-HPr then transfers it to the PTS EIIA domain.</text>
</comment>
<protein>
    <recommendedName>
        <fullName evidence="3">Phosphocarrier protein HPr</fullName>
    </recommendedName>
</protein>